<keyword evidence="2" id="KW-1185">Reference proteome</keyword>
<dbReference type="EMBL" id="JACHHO010000003">
    <property type="protein sequence ID" value="MBB5205201.1"/>
    <property type="molecule type" value="Genomic_DNA"/>
</dbReference>
<dbReference type="SUPFAM" id="SSF53850">
    <property type="entry name" value="Periplasmic binding protein-like II"/>
    <property type="match status" value="1"/>
</dbReference>
<sequence>MSLRVRVWMVALGLGLGLGLLPGVARAAVACPQPLVVSFLDGEFPPFLYGNGTQFATPKPGWAVEWVRQTLAELGCEASLTRGPFRRTAQQMAVDAVQIAVGFAHLPERELTMRFPHRADGSLDDRLALLTTDVVLFGLVEPRGGAAGQVVRKVGIVTGSIEESVARERRLPMEAAPTHRANLAKLRAGRIDLVLGVRQVFSASELVAEPAVQVLEPPLQVVRYFAPTSQALYERHPDFVKAFWLGMCERARRQTQRPAACQ</sequence>
<dbReference type="Gene3D" id="3.40.190.10">
    <property type="entry name" value="Periplasmic binding protein-like II"/>
    <property type="match status" value="2"/>
</dbReference>
<comment type="caution">
    <text evidence="1">The sequence shown here is derived from an EMBL/GenBank/DDBJ whole genome shotgun (WGS) entry which is preliminary data.</text>
</comment>
<accession>A0A840S9K6</accession>
<dbReference type="OrthoDB" id="9154689at2"/>
<name>A0A840S9K6_9BURK</name>
<evidence type="ECO:0008006" key="3">
    <source>
        <dbReference type="Google" id="ProtNLM"/>
    </source>
</evidence>
<gene>
    <name evidence="1" type="ORF">HNQ51_002520</name>
</gene>
<protein>
    <recommendedName>
        <fullName evidence="3">Solute-binding protein family 3/N-terminal domain-containing protein</fullName>
    </recommendedName>
</protein>
<proteinExistence type="predicted"/>
<evidence type="ECO:0000313" key="1">
    <source>
        <dbReference type="EMBL" id="MBB5205201.1"/>
    </source>
</evidence>
<reference evidence="1 2" key="1">
    <citation type="submission" date="2020-08" db="EMBL/GenBank/DDBJ databases">
        <title>Genomic Encyclopedia of Type Strains, Phase IV (KMG-IV): sequencing the most valuable type-strain genomes for metagenomic binning, comparative biology and taxonomic classification.</title>
        <authorList>
            <person name="Goeker M."/>
        </authorList>
    </citation>
    <scope>NUCLEOTIDE SEQUENCE [LARGE SCALE GENOMIC DNA]</scope>
    <source>
        <strain evidence="1 2">DSM 23958</strain>
    </source>
</reference>
<evidence type="ECO:0000313" key="2">
    <source>
        <dbReference type="Proteomes" id="UP000554837"/>
    </source>
</evidence>
<organism evidence="1 2">
    <name type="scientific">Inhella inkyongensis</name>
    <dbReference type="NCBI Taxonomy" id="392593"/>
    <lineage>
        <taxon>Bacteria</taxon>
        <taxon>Pseudomonadati</taxon>
        <taxon>Pseudomonadota</taxon>
        <taxon>Betaproteobacteria</taxon>
        <taxon>Burkholderiales</taxon>
        <taxon>Sphaerotilaceae</taxon>
        <taxon>Inhella</taxon>
    </lineage>
</organism>
<dbReference type="AlphaFoldDB" id="A0A840S9K6"/>
<dbReference type="Proteomes" id="UP000554837">
    <property type="component" value="Unassembled WGS sequence"/>
</dbReference>
<dbReference type="RefSeq" id="WP_138854790.1">
    <property type="nucleotide sequence ID" value="NZ_CP040709.1"/>
</dbReference>